<dbReference type="KEGG" id="dalk:DSCA_33080"/>
<dbReference type="FunFam" id="3.40.50.11540:FF:000001">
    <property type="entry name" value="NADH dehydrogenase [ubiquinone] flavoprotein 1, mitochondrial"/>
    <property type="match status" value="1"/>
</dbReference>
<dbReference type="Pfam" id="PF10531">
    <property type="entry name" value="SLBB"/>
    <property type="match status" value="1"/>
</dbReference>
<dbReference type="InterPro" id="IPR019575">
    <property type="entry name" value="Nuop51_4Fe4S-bd"/>
</dbReference>
<dbReference type="SMART" id="SM00928">
    <property type="entry name" value="NADH_4Fe-4S"/>
    <property type="match status" value="1"/>
</dbReference>
<name>A0A5K7YKM8_9BACT</name>
<dbReference type="Gene3D" id="1.20.1440.230">
    <property type="entry name" value="NADH-ubiquinone oxidoreductase 51kDa subunit, iron-sulphur binding domain"/>
    <property type="match status" value="1"/>
</dbReference>
<reference evidence="7 8" key="1">
    <citation type="submission" date="2019-11" db="EMBL/GenBank/DDBJ databases">
        <title>Comparative genomics of hydrocarbon-degrading Desulfosarcina strains.</title>
        <authorList>
            <person name="Watanabe M."/>
            <person name="Kojima H."/>
            <person name="Fukui M."/>
        </authorList>
    </citation>
    <scope>NUCLEOTIDE SEQUENCE [LARGE SCALE GENOMIC DNA]</scope>
    <source>
        <strain evidence="7 8">PL12</strain>
    </source>
</reference>
<dbReference type="AlphaFoldDB" id="A0A5K7YKM8"/>
<evidence type="ECO:0000256" key="4">
    <source>
        <dbReference type="ARBA" id="ARBA00023004"/>
    </source>
</evidence>
<gene>
    <name evidence="7" type="primary">nuoF-2</name>
    <name evidence="7" type="ORF">DSCA_33080</name>
</gene>
<comment type="similarity">
    <text evidence="1">Belongs to the complex I 51 kDa subunit family.</text>
</comment>
<keyword evidence="3" id="KW-0479">Metal-binding</keyword>
<dbReference type="GO" id="GO:0051539">
    <property type="term" value="F:4 iron, 4 sulfur cluster binding"/>
    <property type="evidence" value="ECO:0007669"/>
    <property type="project" value="UniProtKB-KW"/>
</dbReference>
<evidence type="ECO:0000259" key="6">
    <source>
        <dbReference type="SMART" id="SM00928"/>
    </source>
</evidence>
<dbReference type="GO" id="GO:0010181">
    <property type="term" value="F:FMN binding"/>
    <property type="evidence" value="ECO:0007669"/>
    <property type="project" value="InterPro"/>
</dbReference>
<dbReference type="PANTHER" id="PTHR43578:SF3">
    <property type="entry name" value="NADH-QUINONE OXIDOREDUCTASE SUBUNIT F"/>
    <property type="match status" value="1"/>
</dbReference>
<dbReference type="InterPro" id="IPR011538">
    <property type="entry name" value="Nuo51_FMN-bd"/>
</dbReference>
<evidence type="ECO:0000256" key="5">
    <source>
        <dbReference type="ARBA" id="ARBA00023014"/>
    </source>
</evidence>
<dbReference type="SUPFAM" id="SSF142019">
    <property type="entry name" value="Nqo1 FMN-binding domain-like"/>
    <property type="match status" value="1"/>
</dbReference>
<keyword evidence="4" id="KW-0408">Iron</keyword>
<dbReference type="InterPro" id="IPR001949">
    <property type="entry name" value="NADH-UbQ_OxRdtase_51kDa_CS"/>
</dbReference>
<dbReference type="SUPFAM" id="SSF140490">
    <property type="entry name" value="Nqo1C-terminal domain-like"/>
    <property type="match status" value="1"/>
</dbReference>
<proteinExistence type="inferred from homology"/>
<keyword evidence="8" id="KW-1185">Reference proteome</keyword>
<accession>A0A5K7YKM8</accession>
<dbReference type="Gene3D" id="3.40.50.11540">
    <property type="entry name" value="NADH-ubiquinone oxidoreductase 51kDa subunit"/>
    <property type="match status" value="1"/>
</dbReference>
<dbReference type="InterPro" id="IPR037207">
    <property type="entry name" value="Nuop51_4Fe4S-bd_sf"/>
</dbReference>
<dbReference type="Pfam" id="PF10589">
    <property type="entry name" value="NADH_4Fe-4S"/>
    <property type="match status" value="1"/>
</dbReference>
<evidence type="ECO:0000313" key="7">
    <source>
        <dbReference type="EMBL" id="BBO69378.1"/>
    </source>
</evidence>
<keyword evidence="2" id="KW-0004">4Fe-4S</keyword>
<dbReference type="SUPFAM" id="SSF142984">
    <property type="entry name" value="Nqo1 middle domain-like"/>
    <property type="match status" value="1"/>
</dbReference>
<dbReference type="InterPro" id="IPR037225">
    <property type="entry name" value="Nuo51_FMN-bd_sf"/>
</dbReference>
<protein>
    <submittedName>
        <fullName evidence="7">NADH-quinone oxidoreductase subunit F</fullName>
    </submittedName>
</protein>
<dbReference type="RefSeq" id="WP_167527533.1">
    <property type="nucleotide sequence ID" value="NZ_AP021874.1"/>
</dbReference>
<dbReference type="Gene3D" id="6.10.250.1450">
    <property type="match status" value="1"/>
</dbReference>
<sequence length="430" mass="47154">MSASYPRVLLAHRKPDRITTLAEYRAAGGYDALRRVLTEMDRQAVKTRLTDALLLGRGGAGFPAGVKVQTVAEDAPFPRYLVCNADEMEPGTFKDRVFLHAEPHMLLEGMALAAYSIRASHGIIFIRPEYESAARILEREIEIARREGLLGEGILGSDYTFEIVVHRSGGRYICGEVTAQLNALQGRRPNPKQPPPYATDKGLWGLPTLVNNVETLACIPHIVTHGAQWFKDLALSPEAAGTKLFCVSGKVSQPGCHELPLGIPLSEIIEDCCGGMKDGATFKACLPGGASTGYLTADHYHIAMDFDSLKAIGNRLGTGAVMVFDHHTCLVAATLNLTEFFARESCGWCTPCREGFPYLRDLLWRIENGQGEADFIPMMRTMCRHLWKSYCAFAPGGVGPIESLLAHFEDEVMAHVEGRGCPFKSRERAS</sequence>
<dbReference type="Gene3D" id="3.10.20.600">
    <property type="match status" value="1"/>
</dbReference>
<dbReference type="Proteomes" id="UP000427906">
    <property type="component" value="Chromosome"/>
</dbReference>
<dbReference type="GO" id="GO:0046872">
    <property type="term" value="F:metal ion binding"/>
    <property type="evidence" value="ECO:0007669"/>
    <property type="project" value="UniProtKB-KW"/>
</dbReference>
<organism evidence="7 8">
    <name type="scientific">Desulfosarcina alkanivorans</name>
    <dbReference type="NCBI Taxonomy" id="571177"/>
    <lineage>
        <taxon>Bacteria</taxon>
        <taxon>Pseudomonadati</taxon>
        <taxon>Thermodesulfobacteriota</taxon>
        <taxon>Desulfobacteria</taxon>
        <taxon>Desulfobacterales</taxon>
        <taxon>Desulfosarcinaceae</taxon>
        <taxon>Desulfosarcina</taxon>
    </lineage>
</organism>
<evidence type="ECO:0000256" key="2">
    <source>
        <dbReference type="ARBA" id="ARBA00022485"/>
    </source>
</evidence>
<dbReference type="PROSITE" id="PS00645">
    <property type="entry name" value="COMPLEX1_51K_2"/>
    <property type="match status" value="1"/>
</dbReference>
<dbReference type="PANTHER" id="PTHR43578">
    <property type="entry name" value="NADH-QUINONE OXIDOREDUCTASE SUBUNIT F"/>
    <property type="match status" value="1"/>
</dbReference>
<evidence type="ECO:0000313" key="8">
    <source>
        <dbReference type="Proteomes" id="UP000427906"/>
    </source>
</evidence>
<dbReference type="EMBL" id="AP021874">
    <property type="protein sequence ID" value="BBO69378.1"/>
    <property type="molecule type" value="Genomic_DNA"/>
</dbReference>
<evidence type="ECO:0000256" key="1">
    <source>
        <dbReference type="ARBA" id="ARBA00007523"/>
    </source>
</evidence>
<dbReference type="GO" id="GO:0008137">
    <property type="term" value="F:NADH dehydrogenase (ubiquinone) activity"/>
    <property type="evidence" value="ECO:0007669"/>
    <property type="project" value="InterPro"/>
</dbReference>
<dbReference type="Pfam" id="PF01512">
    <property type="entry name" value="Complex1_51K"/>
    <property type="match status" value="1"/>
</dbReference>
<evidence type="ECO:0000256" key="3">
    <source>
        <dbReference type="ARBA" id="ARBA00022723"/>
    </source>
</evidence>
<feature type="domain" description="NADH-ubiquinone oxidoreductase 51kDa subunit iron-sulphur binding" evidence="6">
    <location>
        <begin position="331"/>
        <end position="376"/>
    </location>
</feature>
<keyword evidence="5" id="KW-0411">Iron-sulfur</keyword>
<dbReference type="InterPro" id="IPR019554">
    <property type="entry name" value="Soluble_ligand-bd"/>
</dbReference>